<evidence type="ECO:0000256" key="8">
    <source>
        <dbReference type="ARBA" id="ARBA00022801"/>
    </source>
</evidence>
<comment type="similarity">
    <text evidence="3">Belongs to the peptidase S9C family.</text>
</comment>
<evidence type="ECO:0000256" key="6">
    <source>
        <dbReference type="ARBA" id="ARBA00018421"/>
    </source>
</evidence>
<reference evidence="11 12" key="1">
    <citation type="submission" date="2014-03" db="EMBL/GenBank/DDBJ databases">
        <title>Draft genome of the hookworm Oesophagostomum dentatum.</title>
        <authorList>
            <person name="Mitreva M."/>
        </authorList>
    </citation>
    <scope>NUCLEOTIDE SEQUENCE [LARGE SCALE GENOMIC DNA]</scope>
    <source>
        <strain evidence="11 12">OD-Hann</strain>
    </source>
</reference>
<evidence type="ECO:0000313" key="12">
    <source>
        <dbReference type="Proteomes" id="UP000053660"/>
    </source>
</evidence>
<proteinExistence type="inferred from homology"/>
<dbReference type="InterPro" id="IPR001375">
    <property type="entry name" value="Peptidase_S9_cat"/>
</dbReference>
<evidence type="ECO:0000256" key="5">
    <source>
        <dbReference type="ARBA" id="ARBA00012917"/>
    </source>
</evidence>
<dbReference type="Pfam" id="PF19283">
    <property type="entry name" value="APEH_N"/>
    <property type="match status" value="1"/>
</dbReference>
<dbReference type="PANTHER" id="PTHR42776">
    <property type="entry name" value="SERINE PEPTIDASE S9 FAMILY MEMBER"/>
    <property type="match status" value="1"/>
</dbReference>
<feature type="domain" description="Acylamino-acid-releasing enzyme N-terminal" evidence="10">
    <location>
        <begin position="83"/>
        <end position="452"/>
    </location>
</feature>
<feature type="domain" description="Peptidase S9 prolyl oligopeptidase catalytic" evidence="9">
    <location>
        <begin position="519"/>
        <end position="597"/>
    </location>
</feature>
<dbReference type="InterPro" id="IPR011042">
    <property type="entry name" value="6-blade_b-propeller_TolB-like"/>
</dbReference>
<evidence type="ECO:0000256" key="2">
    <source>
        <dbReference type="ARBA" id="ARBA00004496"/>
    </source>
</evidence>
<comment type="subcellular location">
    <subcellularLocation>
        <location evidence="2">Cytoplasm</location>
    </subcellularLocation>
</comment>
<evidence type="ECO:0000256" key="4">
    <source>
        <dbReference type="ARBA" id="ARBA00011881"/>
    </source>
</evidence>
<dbReference type="AlphaFoldDB" id="A0A0B1T4R7"/>
<comment type="subunit">
    <text evidence="4">Homotetramer.</text>
</comment>
<dbReference type="InterPro" id="IPR045550">
    <property type="entry name" value="AARE_N"/>
</dbReference>
<dbReference type="SUPFAM" id="SSF82171">
    <property type="entry name" value="DPP6 N-terminal domain-like"/>
    <property type="match status" value="1"/>
</dbReference>
<dbReference type="GO" id="GO:0005737">
    <property type="term" value="C:cytoplasm"/>
    <property type="evidence" value="ECO:0007669"/>
    <property type="project" value="UniProtKB-SubCell"/>
</dbReference>
<keyword evidence="7" id="KW-0963">Cytoplasm</keyword>
<gene>
    <name evidence="11" type="ORF">OESDEN_09759</name>
</gene>
<dbReference type="PANTHER" id="PTHR42776:SF4">
    <property type="entry name" value="ACYLAMINO-ACID-RELEASING ENZYME"/>
    <property type="match status" value="1"/>
</dbReference>
<dbReference type="Gene3D" id="2.120.10.30">
    <property type="entry name" value="TolB, C-terminal domain"/>
    <property type="match status" value="1"/>
</dbReference>
<dbReference type="SUPFAM" id="SSF53474">
    <property type="entry name" value="alpha/beta-Hydrolases"/>
    <property type="match status" value="1"/>
</dbReference>
<evidence type="ECO:0000256" key="3">
    <source>
        <dbReference type="ARBA" id="ARBA00010040"/>
    </source>
</evidence>
<comment type="catalytic activity">
    <reaction evidence="1">
        <text>Cleavage of an N-acetyl or N-formyl amino acid from the N-terminus of a polypeptide.</text>
        <dbReference type="EC" id="3.4.19.1"/>
    </reaction>
</comment>
<dbReference type="GO" id="GO:0008242">
    <property type="term" value="F:omega peptidase activity"/>
    <property type="evidence" value="ECO:0007669"/>
    <property type="project" value="UniProtKB-EC"/>
</dbReference>
<dbReference type="InterPro" id="IPR029058">
    <property type="entry name" value="AB_hydrolase_fold"/>
</dbReference>
<dbReference type="OrthoDB" id="416344at2759"/>
<dbReference type="EMBL" id="KN553050">
    <property type="protein sequence ID" value="KHJ90400.1"/>
    <property type="molecule type" value="Genomic_DNA"/>
</dbReference>
<dbReference type="EC" id="3.4.19.1" evidence="5"/>
<dbReference type="GO" id="GO:0004252">
    <property type="term" value="F:serine-type endopeptidase activity"/>
    <property type="evidence" value="ECO:0007669"/>
    <property type="project" value="TreeGrafter"/>
</dbReference>
<name>A0A0B1T4R7_OESDE</name>
<evidence type="ECO:0000256" key="7">
    <source>
        <dbReference type="ARBA" id="ARBA00022490"/>
    </source>
</evidence>
<dbReference type="Proteomes" id="UP000053660">
    <property type="component" value="Unassembled WGS sequence"/>
</dbReference>
<keyword evidence="12" id="KW-1185">Reference proteome</keyword>
<organism evidence="11 12">
    <name type="scientific">Oesophagostomum dentatum</name>
    <name type="common">Nodular worm</name>
    <dbReference type="NCBI Taxonomy" id="61180"/>
    <lineage>
        <taxon>Eukaryota</taxon>
        <taxon>Metazoa</taxon>
        <taxon>Ecdysozoa</taxon>
        <taxon>Nematoda</taxon>
        <taxon>Chromadorea</taxon>
        <taxon>Rhabditida</taxon>
        <taxon>Rhabditina</taxon>
        <taxon>Rhabditomorpha</taxon>
        <taxon>Strongyloidea</taxon>
        <taxon>Strongylidae</taxon>
        <taxon>Oesophagostomum</taxon>
    </lineage>
</organism>
<keyword evidence="8" id="KW-0378">Hydrolase</keyword>
<dbReference type="Gene3D" id="3.40.50.1820">
    <property type="entry name" value="alpha/beta hydrolase"/>
    <property type="match status" value="1"/>
</dbReference>
<protein>
    <recommendedName>
        <fullName evidence="6">Acylamino-acid-releasing enzyme</fullName>
        <ecNumber evidence="5">3.4.19.1</ecNumber>
    </recommendedName>
</protein>
<dbReference type="GO" id="GO:0006508">
    <property type="term" value="P:proteolysis"/>
    <property type="evidence" value="ECO:0007669"/>
    <property type="project" value="InterPro"/>
</dbReference>
<evidence type="ECO:0000259" key="9">
    <source>
        <dbReference type="Pfam" id="PF00326"/>
    </source>
</evidence>
<evidence type="ECO:0000259" key="10">
    <source>
        <dbReference type="Pfam" id="PF19283"/>
    </source>
</evidence>
<accession>A0A0B1T4R7</accession>
<sequence length="604" mass="66518">MATSSTTAAELDVRALEKLKDIYGDLAQVPVPSSGRIQRSGKIIQVSSIWDNPALPLKKMTRTQRSSVLERVDDTQELRLISTTSMPMTNFESQAIAYSPSNSMVAQIITIPDGKDKKQYLRVFDENEHIEVLCSDLSGQKKHGIIYGGGSAPFYALKFSHGEGHVLYCAERNVKTAQYYDADLEWDNDEKILESNVGKKFELHESWGEACADVKQPVLCIADISSGTVTVLDQIPADISPTFAVWAPDDAGIVFFGLRNNPFKFGRIACNNRPGAIYYYELNSAKLHIIGNEDVAAEHPSFSPDGATLVYFQRSVNGPHHAILELVKVPWPYDGSDPIVVVPIVEEASKPDEFAGFSFVQKAPRSWTADGKRLIVGTAWRSKMELVAVDVTDGTVSRLSNHGQCHGSWQIVDVSEDEVLAVVSAPNRPPTLLLGTLPAQGQEDTMVWTRLENFSMIENRKNLLNYSWRFVGLQRSGETPYEGILLTPNEGDSLPLVVLPHGGPHGISIAMWPRRAPTSLLNSGFAILMVNYHGSLGFGDKFVRSLPGRCGDLDVKDVHHAVLTVLDAEPRLDRNRVVLYGASHGGFLVSHLIGQYPVRIVVSK</sequence>
<dbReference type="Pfam" id="PF00326">
    <property type="entry name" value="Peptidase_S9"/>
    <property type="match status" value="1"/>
</dbReference>
<evidence type="ECO:0000313" key="11">
    <source>
        <dbReference type="EMBL" id="KHJ90400.1"/>
    </source>
</evidence>
<evidence type="ECO:0000256" key="1">
    <source>
        <dbReference type="ARBA" id="ARBA00000721"/>
    </source>
</evidence>